<dbReference type="InterPro" id="IPR036612">
    <property type="entry name" value="KH_dom_type_1_sf"/>
</dbReference>
<dbReference type="Pfam" id="PF24563">
    <property type="entry name" value="KH_Mug60-KHD4"/>
    <property type="match status" value="1"/>
</dbReference>
<name>A0AAN5C1T7_ASPOZ</name>
<dbReference type="Proteomes" id="UP001165205">
    <property type="component" value="Unassembled WGS sequence"/>
</dbReference>
<dbReference type="Pfam" id="PF00013">
    <property type="entry name" value="KH_1"/>
    <property type="match status" value="1"/>
</dbReference>
<dbReference type="InterPro" id="IPR004088">
    <property type="entry name" value="KH_dom_type_1"/>
</dbReference>
<dbReference type="InterPro" id="IPR056553">
    <property type="entry name" value="KH_Mug60-KHD4"/>
</dbReference>
<dbReference type="InterPro" id="IPR004087">
    <property type="entry name" value="KH_dom"/>
</dbReference>
<accession>A0AAN5C1T7</accession>
<dbReference type="EMBL" id="BSYA01000140">
    <property type="protein sequence ID" value="GMG34450.1"/>
    <property type="molecule type" value="Genomic_DNA"/>
</dbReference>
<proteinExistence type="predicted"/>
<gene>
    <name evidence="3" type="ORF">Aory04_000980600</name>
</gene>
<feature type="domain" description="K Homology" evidence="2">
    <location>
        <begin position="246"/>
        <end position="328"/>
    </location>
</feature>
<sequence>MHKISNFTGQARHGWERMTPTFGMSRPHSDMASHSLRRPHGAPPMTPPTGIDPTVNLSFNVPFSSTLGGPDVDDVLHASPGALQRWTFPEGTLEGTPVHNLPVHTSNVEALRRLCRQITESSNGRIEAVVFGSEPKSVASLQRRPQGLVTNVCITGEGETVRKMRARILNETPILLHLDTLSAYTGTDIFLLSPKLRDNDSAVVSSYGYASDNGLDQRFRVSIYGDMESAEHAKTRVLIMIDQILKRHVDAMKLELTMHTLVCGRTRKNIKLIEAATGTAIYFPPPFPRIFGYTPPGAHRRSEDEVYITGDTQEQIARAKQKLRELVMGVKIYVKDVIVNSNKIDNILLDRLDKVRKVMEMNGSYVLFPQLGSQRGLVRIQGTEVLHVERTVREIMALVRSTGFMLQAFG</sequence>
<dbReference type="AlphaFoldDB" id="A0AAN5C1T7"/>
<reference evidence="3" key="1">
    <citation type="submission" date="2023-04" db="EMBL/GenBank/DDBJ databases">
        <title>Aspergillus oryzae NBRC 4228.</title>
        <authorList>
            <person name="Ichikawa N."/>
            <person name="Sato H."/>
            <person name="Tonouchi N."/>
        </authorList>
    </citation>
    <scope>NUCLEOTIDE SEQUENCE</scope>
    <source>
        <strain evidence="3">NBRC 4228</strain>
    </source>
</reference>
<protein>
    <submittedName>
        <fullName evidence="3">Unnamed protein product</fullName>
    </submittedName>
</protein>
<feature type="region of interest" description="Disordered" evidence="1">
    <location>
        <begin position="1"/>
        <end position="51"/>
    </location>
</feature>
<evidence type="ECO:0000313" key="3">
    <source>
        <dbReference type="EMBL" id="GMG34450.1"/>
    </source>
</evidence>
<dbReference type="SUPFAM" id="SSF54791">
    <property type="entry name" value="Eukaryotic type KH-domain (KH-domain type I)"/>
    <property type="match status" value="1"/>
</dbReference>
<evidence type="ECO:0000313" key="4">
    <source>
        <dbReference type="Proteomes" id="UP001165205"/>
    </source>
</evidence>
<organism evidence="3 4">
    <name type="scientific">Aspergillus oryzae</name>
    <name type="common">Yellow koji mold</name>
    <dbReference type="NCBI Taxonomy" id="5062"/>
    <lineage>
        <taxon>Eukaryota</taxon>
        <taxon>Fungi</taxon>
        <taxon>Dikarya</taxon>
        <taxon>Ascomycota</taxon>
        <taxon>Pezizomycotina</taxon>
        <taxon>Eurotiomycetes</taxon>
        <taxon>Eurotiomycetidae</taxon>
        <taxon>Eurotiales</taxon>
        <taxon>Aspergillaceae</taxon>
        <taxon>Aspergillus</taxon>
        <taxon>Aspergillus subgen. Circumdati</taxon>
    </lineage>
</organism>
<evidence type="ECO:0000256" key="1">
    <source>
        <dbReference type="SAM" id="MobiDB-lite"/>
    </source>
</evidence>
<dbReference type="Gene3D" id="3.30.1370.10">
    <property type="entry name" value="K Homology domain, type 1"/>
    <property type="match status" value="1"/>
</dbReference>
<comment type="caution">
    <text evidence="3">The sequence shown here is derived from an EMBL/GenBank/DDBJ whole genome shotgun (WGS) entry which is preliminary data.</text>
</comment>
<dbReference type="SMART" id="SM00322">
    <property type="entry name" value="KH"/>
    <property type="match status" value="1"/>
</dbReference>
<evidence type="ECO:0000259" key="2">
    <source>
        <dbReference type="SMART" id="SM00322"/>
    </source>
</evidence>
<dbReference type="GO" id="GO:0003723">
    <property type="term" value="F:RNA binding"/>
    <property type="evidence" value="ECO:0007669"/>
    <property type="project" value="InterPro"/>
</dbReference>